<protein>
    <submittedName>
        <fullName evidence="2">Uncharacterized protein</fullName>
    </submittedName>
</protein>
<name>A0A3E1NXX9_9BACT</name>
<reference evidence="2 3" key="1">
    <citation type="submission" date="2018-08" db="EMBL/GenBank/DDBJ databases">
        <title>Chitinophaga sp. K20C18050901, a novel bacterium isolated from forest soil.</title>
        <authorList>
            <person name="Wang C."/>
        </authorList>
    </citation>
    <scope>NUCLEOTIDE SEQUENCE [LARGE SCALE GENOMIC DNA]</scope>
    <source>
        <strain evidence="2 3">K20C18050901</strain>
    </source>
</reference>
<keyword evidence="1" id="KW-0812">Transmembrane</keyword>
<organism evidence="2 3">
    <name type="scientific">Chitinophaga silvisoli</name>
    <dbReference type="NCBI Taxonomy" id="2291814"/>
    <lineage>
        <taxon>Bacteria</taxon>
        <taxon>Pseudomonadati</taxon>
        <taxon>Bacteroidota</taxon>
        <taxon>Chitinophagia</taxon>
        <taxon>Chitinophagales</taxon>
        <taxon>Chitinophagaceae</taxon>
        <taxon>Chitinophaga</taxon>
    </lineage>
</organism>
<keyword evidence="1" id="KW-0472">Membrane</keyword>
<comment type="caution">
    <text evidence="2">The sequence shown here is derived from an EMBL/GenBank/DDBJ whole genome shotgun (WGS) entry which is preliminary data.</text>
</comment>
<feature type="transmembrane region" description="Helical" evidence="1">
    <location>
        <begin position="103"/>
        <end position="123"/>
    </location>
</feature>
<proteinExistence type="predicted"/>
<accession>A0A3E1NXX9</accession>
<gene>
    <name evidence="2" type="ORF">DXN04_24325</name>
</gene>
<dbReference type="Proteomes" id="UP000261174">
    <property type="component" value="Unassembled WGS sequence"/>
</dbReference>
<evidence type="ECO:0000313" key="3">
    <source>
        <dbReference type="Proteomes" id="UP000261174"/>
    </source>
</evidence>
<dbReference type="AlphaFoldDB" id="A0A3E1NXX9"/>
<sequence length="150" mass="16639">MPPAQFTIQGVEPAIEGAPSTNPSNTSQALIEEETYLDRQLERQIRMETLVSLREGNKTRAQNNVERKKYAGFIFLLTCIWACLIFVLIFFVGFSVMKISDSIIITLISSTTINFFGFFFLVVKYLFNTGNAGAANGTSPQEPGGRQASE</sequence>
<keyword evidence="3" id="KW-1185">Reference proteome</keyword>
<dbReference type="RefSeq" id="WP_116855986.1">
    <property type="nucleotide sequence ID" value="NZ_QTJV01000009.1"/>
</dbReference>
<feature type="transmembrane region" description="Helical" evidence="1">
    <location>
        <begin position="70"/>
        <end position="97"/>
    </location>
</feature>
<evidence type="ECO:0000256" key="1">
    <source>
        <dbReference type="SAM" id="Phobius"/>
    </source>
</evidence>
<evidence type="ECO:0000313" key="2">
    <source>
        <dbReference type="EMBL" id="RFM32796.1"/>
    </source>
</evidence>
<dbReference type="EMBL" id="QTJV01000009">
    <property type="protein sequence ID" value="RFM32796.1"/>
    <property type="molecule type" value="Genomic_DNA"/>
</dbReference>
<dbReference type="OrthoDB" id="1366101at2"/>
<keyword evidence="1" id="KW-1133">Transmembrane helix</keyword>